<dbReference type="RefSeq" id="WP_220206941.1">
    <property type="nucleotide sequence ID" value="NZ_BNJK01000001.1"/>
</dbReference>
<comment type="caution">
    <text evidence="1">The sequence shown here is derived from an EMBL/GenBank/DDBJ whole genome shotgun (WGS) entry which is preliminary data.</text>
</comment>
<evidence type="ECO:0000313" key="2">
    <source>
        <dbReference type="Proteomes" id="UP000597444"/>
    </source>
</evidence>
<dbReference type="AlphaFoldDB" id="A0A8J3ILW1"/>
<gene>
    <name evidence="1" type="ORF">KSF_063510</name>
</gene>
<dbReference type="EMBL" id="BNJK01000001">
    <property type="protein sequence ID" value="GHO96303.1"/>
    <property type="molecule type" value="Genomic_DNA"/>
</dbReference>
<keyword evidence="2" id="KW-1185">Reference proteome</keyword>
<organism evidence="1 2">
    <name type="scientific">Reticulibacter mediterranei</name>
    <dbReference type="NCBI Taxonomy" id="2778369"/>
    <lineage>
        <taxon>Bacteria</taxon>
        <taxon>Bacillati</taxon>
        <taxon>Chloroflexota</taxon>
        <taxon>Ktedonobacteria</taxon>
        <taxon>Ktedonobacterales</taxon>
        <taxon>Reticulibacteraceae</taxon>
        <taxon>Reticulibacter</taxon>
    </lineage>
</organism>
<sequence length="146" mass="17132">MRESPFLSHEEYELMKVPLDRSDVPVEAIAALTAWIERERLLTDERENIGGISFSRMDAKAVSPLPHVVVSFFARRPYERKAGHYPQWNGFYLLLYRDTEEGWKLVQIRKNSSYVEFLPIFAARSKAVQEIDRRINNDREDTEQGE</sequence>
<reference evidence="1" key="1">
    <citation type="submission" date="2020-10" db="EMBL/GenBank/DDBJ databases">
        <title>Taxonomic study of unclassified bacteria belonging to the class Ktedonobacteria.</title>
        <authorList>
            <person name="Yabe S."/>
            <person name="Wang C.M."/>
            <person name="Zheng Y."/>
            <person name="Sakai Y."/>
            <person name="Cavaletti L."/>
            <person name="Monciardini P."/>
            <person name="Donadio S."/>
        </authorList>
    </citation>
    <scope>NUCLEOTIDE SEQUENCE</scope>
    <source>
        <strain evidence="1">ID150040</strain>
    </source>
</reference>
<protein>
    <submittedName>
        <fullName evidence="1">Uncharacterized protein</fullName>
    </submittedName>
</protein>
<evidence type="ECO:0000313" key="1">
    <source>
        <dbReference type="EMBL" id="GHO96303.1"/>
    </source>
</evidence>
<name>A0A8J3ILW1_9CHLR</name>
<dbReference type="Proteomes" id="UP000597444">
    <property type="component" value="Unassembled WGS sequence"/>
</dbReference>
<proteinExistence type="predicted"/>
<accession>A0A8J3ILW1</accession>